<protein>
    <submittedName>
        <fullName evidence="1">Uncharacterized protein</fullName>
    </submittedName>
</protein>
<feature type="non-terminal residue" evidence="1">
    <location>
        <position position="1"/>
    </location>
</feature>
<dbReference type="EMBL" id="JABMCG010000052">
    <property type="protein sequence ID" value="NUU26715.1"/>
    <property type="molecule type" value="Genomic_DNA"/>
</dbReference>
<name>A0A850DQB5_9MICO</name>
<comment type="caution">
    <text evidence="1">The sequence shown here is derived from an EMBL/GenBank/DDBJ whole genome shotgun (WGS) entry which is preliminary data.</text>
</comment>
<accession>A0A850DQB5</accession>
<dbReference type="Proteomes" id="UP000539146">
    <property type="component" value="Unassembled WGS sequence"/>
</dbReference>
<dbReference type="RefSeq" id="WP_175324922.1">
    <property type="nucleotide sequence ID" value="NZ_JABMCG010000052.1"/>
</dbReference>
<evidence type="ECO:0000313" key="2">
    <source>
        <dbReference type="Proteomes" id="UP000539146"/>
    </source>
</evidence>
<reference evidence="1 2" key="1">
    <citation type="submission" date="2020-05" db="EMBL/GenBank/DDBJ databases">
        <title>Genome Sequencing of Type Strains.</title>
        <authorList>
            <person name="Lemaire J.F."/>
            <person name="Inderbitzin P."/>
            <person name="Gregorio O.A."/>
            <person name="Collins S.B."/>
            <person name="Wespe N."/>
            <person name="Knight-Connoni V."/>
        </authorList>
    </citation>
    <scope>NUCLEOTIDE SEQUENCE [LARGE SCALE GENOMIC DNA]</scope>
    <source>
        <strain evidence="1 2">DSM 20512</strain>
    </source>
</reference>
<organism evidence="1 2">
    <name type="scientific">Curtobacterium citreum</name>
    <dbReference type="NCBI Taxonomy" id="2036"/>
    <lineage>
        <taxon>Bacteria</taxon>
        <taxon>Bacillati</taxon>
        <taxon>Actinomycetota</taxon>
        <taxon>Actinomycetes</taxon>
        <taxon>Micrococcales</taxon>
        <taxon>Microbacteriaceae</taxon>
        <taxon>Curtobacterium</taxon>
    </lineage>
</organism>
<sequence length="440" mass="46876">VHITIADEDGDGYPSFDVDRWVIEVRVPLSDDEAEAAPVARVTAFTVRAPDEVDEIVEALQTSDAAGSYSIVVTGTDPSGGPFASLFAGAAEVLERDDLLIIDRLEVGAGFEDLPHLVPAIVAAIQNGPAGRTAAFVLADPAQWSVALSDDDLGAINLAQWADTGVLVGVNADPHEAHERAADLIAARTAEDAPAPGARHSDTWVSEILDRAAEEPALAVPFPLPPALPPHIWAGAPAVVLHVDADPDTGALTIHTDDGKFEVVGLPGNAPQLVGAAVGSSIQTQAWLRAVHERWWTYQPALHDRVHEVIDQFLDGTLELAADDSQPHLHMSAVELRRSAWPLPGELTVEPVREHAEPLVLGARLDEDGSKENVGAITVHEDGHVEAFLHDEWQPWLPDHEAVLQHLLSLGVEEFIVGVLHDELDAGVITAILTGDVDGH</sequence>
<evidence type="ECO:0000313" key="1">
    <source>
        <dbReference type="EMBL" id="NUU26715.1"/>
    </source>
</evidence>
<proteinExistence type="predicted"/>
<dbReference type="AlphaFoldDB" id="A0A850DQB5"/>
<gene>
    <name evidence="1" type="ORF">HP467_01095</name>
</gene>